<dbReference type="EMBL" id="JAROCY010000006">
    <property type="protein sequence ID" value="MDF8333250.1"/>
    <property type="molecule type" value="Genomic_DNA"/>
</dbReference>
<evidence type="ECO:0000313" key="7">
    <source>
        <dbReference type="EMBL" id="MDF8333250.1"/>
    </source>
</evidence>
<comment type="caution">
    <text evidence="7">The sequence shown here is derived from an EMBL/GenBank/DDBJ whole genome shotgun (WGS) entry which is preliminary data.</text>
</comment>
<sequence>MLSHRLHAAWVVARRDFVAVIFSKAFIFFLLGPLFPVIVGMMAGSIGATVQRDLDRPVIGVAMPAHEGDLMVVARDAVARQLDGRVPELVVLKRLRDGEAFDARVALGSGQGVAAIITGTRAAPVLTGTPERIDQWQGIVGLIAARAVEKAPQGYPIVQVAEVKTSVAKQRNEQVLTAQAGQVLLFLLTMLLAGMVLSNLVEEKANKIIEVLAASIPMDALFLGKLFAMLAVSMVGIAVWGSGYGLLVLVGQKSAPLLAAPAVGWPMFLALGFAYFAMAYLLLGSMFLAIGGLATTVREVQTLSMPATMLQLIVFFFASYALARPGTWIETASRVFPVSSPYAMLASAAQSSALAPHLVALAWQALWVGLMVRFGSQLFRRTVMKSGPARPRKAKRRKAVAA</sequence>
<proteinExistence type="predicted"/>
<dbReference type="Proteomes" id="UP001222770">
    <property type="component" value="Unassembled WGS sequence"/>
</dbReference>
<dbReference type="Pfam" id="PF12698">
    <property type="entry name" value="ABC2_membrane_3"/>
    <property type="match status" value="1"/>
</dbReference>
<keyword evidence="3 5" id="KW-1133">Transmembrane helix</keyword>
<evidence type="ECO:0000256" key="2">
    <source>
        <dbReference type="ARBA" id="ARBA00022692"/>
    </source>
</evidence>
<evidence type="ECO:0000256" key="1">
    <source>
        <dbReference type="ARBA" id="ARBA00004141"/>
    </source>
</evidence>
<protein>
    <submittedName>
        <fullName evidence="7">ABC transporter permease</fullName>
    </submittedName>
</protein>
<keyword evidence="2 5" id="KW-0812">Transmembrane</keyword>
<evidence type="ECO:0000313" key="8">
    <source>
        <dbReference type="Proteomes" id="UP001222770"/>
    </source>
</evidence>
<feature type="transmembrane region" description="Helical" evidence="5">
    <location>
        <begin position="303"/>
        <end position="323"/>
    </location>
</feature>
<comment type="subcellular location">
    <subcellularLocation>
        <location evidence="1">Membrane</location>
        <topology evidence="1">Multi-pass membrane protein</topology>
    </subcellularLocation>
</comment>
<evidence type="ECO:0000256" key="4">
    <source>
        <dbReference type="ARBA" id="ARBA00023136"/>
    </source>
</evidence>
<organism evidence="7 8">
    <name type="scientific">Novosphingobium cyanobacteriorum</name>
    <dbReference type="NCBI Taxonomy" id="3024215"/>
    <lineage>
        <taxon>Bacteria</taxon>
        <taxon>Pseudomonadati</taxon>
        <taxon>Pseudomonadota</taxon>
        <taxon>Alphaproteobacteria</taxon>
        <taxon>Sphingomonadales</taxon>
        <taxon>Sphingomonadaceae</taxon>
        <taxon>Novosphingobium</taxon>
    </lineage>
</organism>
<dbReference type="InterPro" id="IPR013525">
    <property type="entry name" value="ABC2_TM"/>
</dbReference>
<dbReference type="RefSeq" id="WP_277276739.1">
    <property type="nucleotide sequence ID" value="NZ_JAROCY010000006.1"/>
</dbReference>
<feature type="transmembrane region" description="Helical" evidence="5">
    <location>
        <begin position="267"/>
        <end position="291"/>
    </location>
</feature>
<gene>
    <name evidence="7" type="ORF">POM99_08570</name>
</gene>
<name>A0ABT6CH45_9SPHN</name>
<feature type="transmembrane region" description="Helical" evidence="5">
    <location>
        <begin position="222"/>
        <end position="247"/>
    </location>
</feature>
<accession>A0ABT6CH45</accession>
<evidence type="ECO:0000256" key="5">
    <source>
        <dbReference type="SAM" id="Phobius"/>
    </source>
</evidence>
<evidence type="ECO:0000259" key="6">
    <source>
        <dbReference type="Pfam" id="PF12698"/>
    </source>
</evidence>
<keyword evidence="4 5" id="KW-0472">Membrane</keyword>
<keyword evidence="8" id="KW-1185">Reference proteome</keyword>
<feature type="transmembrane region" description="Helical" evidence="5">
    <location>
        <begin position="21"/>
        <end position="43"/>
    </location>
</feature>
<reference evidence="7 8" key="1">
    <citation type="submission" date="2023-03" db="EMBL/GenBank/DDBJ databases">
        <title>Novosphingobium cyanobacteriorum sp. nov., isolated from a eutrophic reservoir during the Microcystis bloom period.</title>
        <authorList>
            <person name="Kang M."/>
            <person name="Le V."/>
            <person name="Ko S.-R."/>
            <person name="Lee S.-A."/>
            <person name="Ahn C.-Y."/>
        </authorList>
    </citation>
    <scope>NUCLEOTIDE SEQUENCE [LARGE SCALE GENOMIC DNA]</scope>
    <source>
        <strain evidence="7 8">HBC54</strain>
    </source>
</reference>
<feature type="domain" description="ABC-2 type transporter transmembrane" evidence="6">
    <location>
        <begin position="169"/>
        <end position="367"/>
    </location>
</feature>
<feature type="transmembrane region" description="Helical" evidence="5">
    <location>
        <begin position="354"/>
        <end position="375"/>
    </location>
</feature>
<evidence type="ECO:0000256" key="3">
    <source>
        <dbReference type="ARBA" id="ARBA00022989"/>
    </source>
</evidence>
<feature type="transmembrane region" description="Helical" evidence="5">
    <location>
        <begin position="180"/>
        <end position="201"/>
    </location>
</feature>